<protein>
    <submittedName>
        <fullName evidence="2">Uncharacterized protein</fullName>
    </submittedName>
</protein>
<dbReference type="RefSeq" id="WP_221555468.1">
    <property type="nucleotide sequence ID" value="NZ_JAIGNO010000002.1"/>
</dbReference>
<evidence type="ECO:0000313" key="2">
    <source>
        <dbReference type="EMBL" id="MBX7481512.1"/>
    </source>
</evidence>
<gene>
    <name evidence="2" type="ORF">K3174_03155</name>
</gene>
<evidence type="ECO:0000256" key="1">
    <source>
        <dbReference type="SAM" id="MobiDB-lite"/>
    </source>
</evidence>
<sequence length="134" mass="13594">MAGNTFFGQGKKLIAIGVFLVLVTILVGGEEDPGVIGDLAEIGSPPGTTADVAQLPSPVERFDSSPATASREDSGLSSWYAQSDSSGAVDPQPVQPSPVDDSHLINDAKPLVSTDPIAAPSSIVVDSSPPAPVE</sequence>
<proteinExistence type="predicted"/>
<dbReference type="Proteomes" id="UP000755104">
    <property type="component" value="Unassembled WGS sequence"/>
</dbReference>
<reference evidence="2 3" key="1">
    <citation type="submission" date="2021-08" db="EMBL/GenBank/DDBJ databases">
        <title>Comparative Genomics Analysis of the Genus Qipengyuania Reveals Extensive Genetic Diversity and Metabolic Versatility, Including the Description of Fifteen Novel Species.</title>
        <authorList>
            <person name="Liu Y."/>
        </authorList>
    </citation>
    <scope>NUCLEOTIDE SEQUENCE [LARGE SCALE GENOMIC DNA]</scope>
    <source>
        <strain evidence="2 3">6D47A</strain>
    </source>
</reference>
<accession>A0ABS7J970</accession>
<feature type="region of interest" description="Disordered" evidence="1">
    <location>
        <begin position="47"/>
        <end position="134"/>
    </location>
</feature>
<organism evidence="2 3">
    <name type="scientific">Qipengyuania qiaonensis</name>
    <dbReference type="NCBI Taxonomy" id="2867240"/>
    <lineage>
        <taxon>Bacteria</taxon>
        <taxon>Pseudomonadati</taxon>
        <taxon>Pseudomonadota</taxon>
        <taxon>Alphaproteobacteria</taxon>
        <taxon>Sphingomonadales</taxon>
        <taxon>Erythrobacteraceae</taxon>
        <taxon>Qipengyuania</taxon>
    </lineage>
</organism>
<evidence type="ECO:0000313" key="3">
    <source>
        <dbReference type="Proteomes" id="UP000755104"/>
    </source>
</evidence>
<feature type="compositionally biased region" description="Polar residues" evidence="1">
    <location>
        <begin position="75"/>
        <end position="86"/>
    </location>
</feature>
<name>A0ABS7J970_9SPHN</name>
<comment type="caution">
    <text evidence="2">The sequence shown here is derived from an EMBL/GenBank/DDBJ whole genome shotgun (WGS) entry which is preliminary data.</text>
</comment>
<dbReference type="EMBL" id="JAIGNO010000002">
    <property type="protein sequence ID" value="MBX7481512.1"/>
    <property type="molecule type" value="Genomic_DNA"/>
</dbReference>
<keyword evidence="3" id="KW-1185">Reference proteome</keyword>